<reference evidence="3 4" key="1">
    <citation type="journal article" date="2012" name="Science">
        <title>The Paleozoic origin of enzymatic lignin decomposition reconstructed from 31 fungal genomes.</title>
        <authorList>
            <person name="Floudas D."/>
            <person name="Binder M."/>
            <person name="Riley R."/>
            <person name="Barry K."/>
            <person name="Blanchette R.A."/>
            <person name="Henrissat B."/>
            <person name="Martinez A.T."/>
            <person name="Otillar R."/>
            <person name="Spatafora J.W."/>
            <person name="Yadav J.S."/>
            <person name="Aerts A."/>
            <person name="Benoit I."/>
            <person name="Boyd A."/>
            <person name="Carlson A."/>
            <person name="Copeland A."/>
            <person name="Coutinho P.M."/>
            <person name="de Vries R.P."/>
            <person name="Ferreira P."/>
            <person name="Findley K."/>
            <person name="Foster B."/>
            <person name="Gaskell J."/>
            <person name="Glotzer D."/>
            <person name="Gorecki P."/>
            <person name="Heitman J."/>
            <person name="Hesse C."/>
            <person name="Hori C."/>
            <person name="Igarashi K."/>
            <person name="Jurgens J.A."/>
            <person name="Kallen N."/>
            <person name="Kersten P."/>
            <person name="Kohler A."/>
            <person name="Kuees U."/>
            <person name="Kumar T.K.A."/>
            <person name="Kuo A."/>
            <person name="LaButti K."/>
            <person name="Larrondo L.F."/>
            <person name="Lindquist E."/>
            <person name="Ling A."/>
            <person name="Lombard V."/>
            <person name="Lucas S."/>
            <person name="Lundell T."/>
            <person name="Martin R."/>
            <person name="McLaughlin D.J."/>
            <person name="Morgenstern I."/>
            <person name="Morin E."/>
            <person name="Murat C."/>
            <person name="Nagy L.G."/>
            <person name="Nolan M."/>
            <person name="Ohm R.A."/>
            <person name="Patyshakuliyeva A."/>
            <person name="Rokas A."/>
            <person name="Ruiz-Duenas F.J."/>
            <person name="Sabat G."/>
            <person name="Salamov A."/>
            <person name="Samejima M."/>
            <person name="Schmutz J."/>
            <person name="Slot J.C."/>
            <person name="St John F."/>
            <person name="Stenlid J."/>
            <person name="Sun H."/>
            <person name="Sun S."/>
            <person name="Syed K."/>
            <person name="Tsang A."/>
            <person name="Wiebenga A."/>
            <person name="Young D."/>
            <person name="Pisabarro A."/>
            <person name="Eastwood D.C."/>
            <person name="Martin F."/>
            <person name="Cullen D."/>
            <person name="Grigoriev I.V."/>
            <person name="Hibbett D.S."/>
        </authorList>
    </citation>
    <scope>NUCLEOTIDE SEQUENCE [LARGE SCALE GENOMIC DNA]</scope>
    <source>
        <strain evidence="3 4">ATCC 11539</strain>
    </source>
</reference>
<dbReference type="HOGENOM" id="CLU_005049_2_0_1"/>
<dbReference type="PANTHER" id="PTHR33840">
    <property type="match status" value="1"/>
</dbReference>
<dbReference type="InterPro" id="IPR029058">
    <property type="entry name" value="AB_hydrolase_fold"/>
</dbReference>
<proteinExistence type="predicted"/>
<evidence type="ECO:0000313" key="3">
    <source>
        <dbReference type="EMBL" id="EPQ55050.1"/>
    </source>
</evidence>
<gene>
    <name evidence="3" type="ORF">GLOTRDRAFT_27349</name>
</gene>
<dbReference type="RefSeq" id="XP_007866079.1">
    <property type="nucleotide sequence ID" value="XM_007867888.1"/>
</dbReference>
<dbReference type="OrthoDB" id="538223at2759"/>
<feature type="non-terminal residue" evidence="3">
    <location>
        <position position="232"/>
    </location>
</feature>
<dbReference type="KEGG" id="gtr:GLOTRDRAFT_27349"/>
<sequence>HKIDLAIAWRFEKIILGAYQWLSEQYEEGDRIYLFGFSRGAYQVRALSAMIDKIGLIHKGNQAQIPFPSSAPTDRTKTDQDPTSTLPTAEESVGRFKETFSRNVKVHFIGAWDTVSSVGLFRGKDAPFTACGMNHVCRFRHALALDERRVKFQPEYVHGGRHYGPGKEPSPITAKTGSRKRPVPRVKEVWFAGTHSDIGGGNINNIKLNHSGPPFRWMSYEATQAGVRLKPF</sequence>
<feature type="non-terminal residue" evidence="3">
    <location>
        <position position="1"/>
    </location>
</feature>
<dbReference type="eggNOG" id="ENOG502QVC6">
    <property type="taxonomic scope" value="Eukaryota"/>
</dbReference>
<keyword evidence="4" id="KW-1185">Reference proteome</keyword>
<evidence type="ECO:0000259" key="2">
    <source>
        <dbReference type="Pfam" id="PF09994"/>
    </source>
</evidence>
<feature type="region of interest" description="Disordered" evidence="1">
    <location>
        <begin position="157"/>
        <end position="181"/>
    </location>
</feature>
<organism evidence="3 4">
    <name type="scientific">Gloeophyllum trabeum (strain ATCC 11539 / FP-39264 / Madison 617)</name>
    <name type="common">Brown rot fungus</name>
    <dbReference type="NCBI Taxonomy" id="670483"/>
    <lineage>
        <taxon>Eukaryota</taxon>
        <taxon>Fungi</taxon>
        <taxon>Dikarya</taxon>
        <taxon>Basidiomycota</taxon>
        <taxon>Agaricomycotina</taxon>
        <taxon>Agaricomycetes</taxon>
        <taxon>Gloeophyllales</taxon>
        <taxon>Gloeophyllaceae</taxon>
        <taxon>Gloeophyllum</taxon>
    </lineage>
</organism>
<dbReference type="PANTHER" id="PTHR33840:SF2">
    <property type="entry name" value="TLE1 PHOSPHOLIPASE DOMAIN-CONTAINING PROTEIN"/>
    <property type="match status" value="1"/>
</dbReference>
<name>S7RL14_GLOTA</name>
<protein>
    <recommendedName>
        <fullName evidence="2">T6SS Phospholipase effector Tle1-like catalytic domain-containing protein</fullName>
    </recommendedName>
</protein>
<dbReference type="Pfam" id="PF09994">
    <property type="entry name" value="T6SS_Tle1-like_cat"/>
    <property type="match status" value="1"/>
</dbReference>
<dbReference type="EMBL" id="KB469302">
    <property type="protein sequence ID" value="EPQ55050.1"/>
    <property type="molecule type" value="Genomic_DNA"/>
</dbReference>
<evidence type="ECO:0000313" key="4">
    <source>
        <dbReference type="Proteomes" id="UP000030669"/>
    </source>
</evidence>
<dbReference type="InterPro" id="IPR018712">
    <property type="entry name" value="Tle1-like_cat"/>
</dbReference>
<accession>S7RL14</accession>
<dbReference type="Proteomes" id="UP000030669">
    <property type="component" value="Unassembled WGS sequence"/>
</dbReference>
<evidence type="ECO:0000256" key="1">
    <source>
        <dbReference type="SAM" id="MobiDB-lite"/>
    </source>
</evidence>
<dbReference type="AlphaFoldDB" id="S7RL14"/>
<dbReference type="OMA" id="NCEAHAD"/>
<dbReference type="SUPFAM" id="SSF53474">
    <property type="entry name" value="alpha/beta-Hydrolases"/>
    <property type="match status" value="1"/>
</dbReference>
<feature type="domain" description="T6SS Phospholipase effector Tle1-like catalytic" evidence="2">
    <location>
        <begin position="3"/>
        <end position="219"/>
    </location>
</feature>
<feature type="region of interest" description="Disordered" evidence="1">
    <location>
        <begin position="65"/>
        <end position="92"/>
    </location>
</feature>
<dbReference type="GeneID" id="19305212"/>